<dbReference type="GO" id="GO:0009279">
    <property type="term" value="C:cell outer membrane"/>
    <property type="evidence" value="ECO:0007669"/>
    <property type="project" value="UniProtKB-SubCell"/>
</dbReference>
<dbReference type="SUPFAM" id="SSF56935">
    <property type="entry name" value="Porins"/>
    <property type="match status" value="1"/>
</dbReference>
<protein>
    <recommendedName>
        <fullName evidence="6">Iron complex outermembrane receptor protein</fullName>
    </recommendedName>
</protein>
<dbReference type="RefSeq" id="WP_145073104.1">
    <property type="nucleotide sequence ID" value="NZ_JACIIY010000004.1"/>
</dbReference>
<dbReference type="Proteomes" id="UP000316624">
    <property type="component" value="Unassembled WGS sequence"/>
</dbReference>
<proteinExistence type="predicted"/>
<dbReference type="EMBL" id="VLKK01000006">
    <property type="protein sequence ID" value="TWH93813.1"/>
    <property type="molecule type" value="Genomic_DNA"/>
</dbReference>
<dbReference type="AlphaFoldDB" id="A0A562KF03"/>
<evidence type="ECO:0000313" key="5">
    <source>
        <dbReference type="Proteomes" id="UP000316624"/>
    </source>
</evidence>
<accession>A0A562KF03</accession>
<evidence type="ECO:0000256" key="1">
    <source>
        <dbReference type="ARBA" id="ARBA00004442"/>
    </source>
</evidence>
<keyword evidence="5" id="KW-1185">Reference proteome</keyword>
<evidence type="ECO:0000256" key="2">
    <source>
        <dbReference type="ARBA" id="ARBA00023136"/>
    </source>
</evidence>
<reference evidence="4 5" key="1">
    <citation type="journal article" date="2015" name="Stand. Genomic Sci.">
        <title>Genomic Encyclopedia of Bacterial and Archaeal Type Strains, Phase III: the genomes of soil and plant-associated and newly described type strains.</title>
        <authorList>
            <person name="Whitman W.B."/>
            <person name="Woyke T."/>
            <person name="Klenk H.P."/>
            <person name="Zhou Y."/>
            <person name="Lilburn T.G."/>
            <person name="Beck B.J."/>
            <person name="De Vos P."/>
            <person name="Vandamme P."/>
            <person name="Eisen J.A."/>
            <person name="Garrity G."/>
            <person name="Hugenholtz P."/>
            <person name="Kyrpides N.C."/>
        </authorList>
    </citation>
    <scope>NUCLEOTIDE SEQUENCE [LARGE SCALE GENOMIC DNA]</scope>
    <source>
        <strain evidence="4 5">CGMCC 1.7748</strain>
    </source>
</reference>
<comment type="caution">
    <text evidence="4">The sequence shown here is derived from an EMBL/GenBank/DDBJ whole genome shotgun (WGS) entry which is preliminary data.</text>
</comment>
<keyword evidence="2" id="KW-0472">Membrane</keyword>
<name>A0A562KF03_SPHWJ</name>
<keyword evidence="3" id="KW-0998">Cell outer membrane</keyword>
<dbReference type="InterPro" id="IPR036942">
    <property type="entry name" value="Beta-barrel_TonB_sf"/>
</dbReference>
<sequence length="120" mass="13359">MSVNDIRYKFALNDAFDFFAGSAFTYNSRMNSSIGSPAVPTIDDFTLPGLQAGVETSDGKYRFTLRGKNVTDNYHWSSTFLGFDTVTRFVAPPATYGISLSGRFRRPERRGETGCSRPYA</sequence>
<dbReference type="Gene3D" id="2.40.170.20">
    <property type="entry name" value="TonB-dependent receptor, beta-barrel domain"/>
    <property type="match status" value="1"/>
</dbReference>
<evidence type="ECO:0000313" key="4">
    <source>
        <dbReference type="EMBL" id="TWH93813.1"/>
    </source>
</evidence>
<comment type="subcellular location">
    <subcellularLocation>
        <location evidence="1">Cell outer membrane</location>
    </subcellularLocation>
</comment>
<evidence type="ECO:0000256" key="3">
    <source>
        <dbReference type="ARBA" id="ARBA00023237"/>
    </source>
</evidence>
<gene>
    <name evidence="4" type="ORF">IQ35_02023</name>
</gene>
<evidence type="ECO:0008006" key="6">
    <source>
        <dbReference type="Google" id="ProtNLM"/>
    </source>
</evidence>
<organism evidence="4 5">
    <name type="scientific">Sphingobium wenxiniae (strain DSM 21828 / CGMCC 1.7748 / JZ-1)</name>
    <dbReference type="NCBI Taxonomy" id="595605"/>
    <lineage>
        <taxon>Bacteria</taxon>
        <taxon>Pseudomonadati</taxon>
        <taxon>Pseudomonadota</taxon>
        <taxon>Alphaproteobacteria</taxon>
        <taxon>Sphingomonadales</taxon>
        <taxon>Sphingomonadaceae</taxon>
        <taxon>Sphingobium</taxon>
    </lineage>
</organism>